<accession>A0A7C9HR38</accession>
<dbReference type="Proteomes" id="UP000480122">
    <property type="component" value="Unassembled WGS sequence"/>
</dbReference>
<comment type="caution">
    <text evidence="2">The sequence shown here is derived from an EMBL/GenBank/DDBJ whole genome shotgun (WGS) entry which is preliminary data.</text>
</comment>
<feature type="compositionally biased region" description="Low complexity" evidence="1">
    <location>
        <begin position="71"/>
        <end position="81"/>
    </location>
</feature>
<dbReference type="RefSeq" id="WP_155842273.1">
    <property type="nucleotide sequence ID" value="NZ_BAAAIA010000002.1"/>
</dbReference>
<reference evidence="2 3" key="1">
    <citation type="submission" date="2019-11" db="EMBL/GenBank/DDBJ databases">
        <title>Agromyces kandeliae sp. nov., isolated from mangrove soil.</title>
        <authorList>
            <person name="Wang R."/>
        </authorList>
    </citation>
    <scope>NUCLEOTIDE SEQUENCE [LARGE SCALE GENOMIC DNA]</scope>
    <source>
        <strain evidence="2 3">JCM 11431</strain>
    </source>
</reference>
<feature type="compositionally biased region" description="Low complexity" evidence="1">
    <location>
        <begin position="289"/>
        <end position="304"/>
    </location>
</feature>
<evidence type="ECO:0000313" key="2">
    <source>
        <dbReference type="EMBL" id="MUN07389.1"/>
    </source>
</evidence>
<keyword evidence="3" id="KW-1185">Reference proteome</keyword>
<sequence length="754" mass="73085">MDSAPPATLRPGFVDALPTRVVPASLGTMGHLVDARAPSGTVGVDDAALGAPVQRATAVDLPLRPRPSGAPAPSGGRTGRAVAVQRAGEPEPVVGQATDATGAADTAGASDSWSDSVPDDAAATTAPDPAPPDHAGHDHAAPDRIEPDRAAHDQAAPDTAQARVQRTPHGPGPAAPTLGADPRSGSTASRPGGIGGVASDSEAGRAPATGPLGAGPVPGGLPVQRTSAPADELADSHGPAGPEPLAPRRGPSGREVPTIAARTVDPPIDRPAAGEGVPTAPFPAPPAPSAARRPGLGAPLAPAAVQRSPESDGADRSPGAEASRPSSEHPIDDATSPDPSPAAGAVAGEPETESAWAASDEVVVTGLPLLGDRGPGTGMSAPGPGPIASGWADPGSGFPLAATDTGIEHGTDPTSSARSGDREGDGNGVEATNATPTTSASLEASATPVAARGLVGASAVVQRLGAGGDLPGPQAALPTVSLTPSRRIVPSVTGASAWAPAAGRAGGRVVVARVVAPEAGNDPPAGVGREGPDLAASVADLVDAASGRPIATGAPAAPSGFGSGASADPMPGGTPSGPGPREAASVLTAPASATVQRSVAAAGTPASATSPPRGPLAVQRFGLPSIPSMPGAGDLPDLSSLRRRVPDLGEAAGEARSRVEAAASGAADRARDAASSTASDLRERAEQAADSARGASAAAVDDAAAAAGAALGGGTAGAGEVEQLVRRIYGPLVRRIKAELLLDRERRGIRIDGI</sequence>
<feature type="compositionally biased region" description="Low complexity" evidence="1">
    <location>
        <begin position="97"/>
        <end position="127"/>
    </location>
</feature>
<feature type="region of interest" description="Disordered" evidence="1">
    <location>
        <begin position="58"/>
        <end position="445"/>
    </location>
</feature>
<protein>
    <submittedName>
        <fullName evidence="2">Uncharacterized protein</fullName>
    </submittedName>
</protein>
<name>A0A7C9HR38_9MICO</name>
<gene>
    <name evidence="2" type="ORF">GLX25_09705</name>
</gene>
<dbReference type="AlphaFoldDB" id="A0A7C9HR38"/>
<dbReference type="OrthoDB" id="4830023at2"/>
<evidence type="ECO:0000313" key="3">
    <source>
        <dbReference type="Proteomes" id="UP000480122"/>
    </source>
</evidence>
<feature type="compositionally biased region" description="Polar residues" evidence="1">
    <location>
        <begin position="430"/>
        <end position="444"/>
    </location>
</feature>
<feature type="compositionally biased region" description="Low complexity" evidence="1">
    <location>
        <begin position="549"/>
        <end position="573"/>
    </location>
</feature>
<feature type="compositionally biased region" description="Low complexity" evidence="1">
    <location>
        <begin position="600"/>
        <end position="611"/>
    </location>
</feature>
<evidence type="ECO:0000256" key="1">
    <source>
        <dbReference type="SAM" id="MobiDB-lite"/>
    </source>
</evidence>
<dbReference type="EMBL" id="WODA01000017">
    <property type="protein sequence ID" value="MUN07389.1"/>
    <property type="molecule type" value="Genomic_DNA"/>
</dbReference>
<feature type="compositionally biased region" description="Basic and acidic residues" evidence="1">
    <location>
        <begin position="134"/>
        <end position="152"/>
    </location>
</feature>
<feature type="region of interest" description="Disordered" evidence="1">
    <location>
        <begin position="549"/>
        <end position="693"/>
    </location>
</feature>
<organism evidence="2 3">
    <name type="scientific">Agromyces luteolus</name>
    <dbReference type="NCBI Taxonomy" id="88373"/>
    <lineage>
        <taxon>Bacteria</taxon>
        <taxon>Bacillati</taxon>
        <taxon>Actinomycetota</taxon>
        <taxon>Actinomycetes</taxon>
        <taxon>Micrococcales</taxon>
        <taxon>Microbacteriaceae</taxon>
        <taxon>Agromyces</taxon>
    </lineage>
</organism>
<feature type="compositionally biased region" description="Low complexity" evidence="1">
    <location>
        <begin position="660"/>
        <end position="679"/>
    </location>
</feature>
<proteinExistence type="predicted"/>